<gene>
    <name evidence="2" type="ORF">FUT82_16645</name>
</gene>
<dbReference type="Gene3D" id="3.30.2220.10">
    <property type="entry name" value="rbstp2171"/>
    <property type="match status" value="1"/>
</dbReference>
<proteinExistence type="predicted"/>
<dbReference type="RefSeq" id="WP_148879350.1">
    <property type="nucleotide sequence ID" value="NZ_CP042813.1"/>
</dbReference>
<dbReference type="AlphaFoldDB" id="A0AAE6IWF5"/>
<name>A0AAE6IWF5_TREPH</name>
<evidence type="ECO:0000313" key="2">
    <source>
        <dbReference type="EMBL" id="QEJ99458.1"/>
    </source>
</evidence>
<sequence length="113" mass="12723">MKLEKAKLEELKAKHPHGIFEGEINFTTDENETKTVEFIYRKPVIADMEAYSKAAQKNPITANLNLIQSLIVEPEPVGIITALRDYPAAYSRFVDDVISPFFGANVAVRSRKL</sequence>
<evidence type="ECO:0000259" key="1">
    <source>
        <dbReference type="Pfam" id="PF20941"/>
    </source>
</evidence>
<dbReference type="EMBL" id="CP042817">
    <property type="protein sequence ID" value="QEJ99458.1"/>
    <property type="molecule type" value="Genomic_DNA"/>
</dbReference>
<dbReference type="Pfam" id="PF20941">
    <property type="entry name" value="DUF6848"/>
    <property type="match status" value="1"/>
</dbReference>
<organism evidence="2 3">
    <name type="scientific">Treponema phagedenis</name>
    <dbReference type="NCBI Taxonomy" id="162"/>
    <lineage>
        <taxon>Bacteria</taxon>
        <taxon>Pseudomonadati</taxon>
        <taxon>Spirochaetota</taxon>
        <taxon>Spirochaetia</taxon>
        <taxon>Spirochaetales</taxon>
        <taxon>Treponemataceae</taxon>
        <taxon>Treponema</taxon>
    </lineage>
</organism>
<reference evidence="2 3" key="1">
    <citation type="submission" date="2019-08" db="EMBL/GenBank/DDBJ databases">
        <authorList>
            <person name="Kuhnert P."/>
        </authorList>
    </citation>
    <scope>NUCLEOTIDE SEQUENCE [LARGE SCALE GENOMIC DNA]</scope>
    <source>
        <strain evidence="2 3">B36.5</strain>
    </source>
</reference>
<evidence type="ECO:0000313" key="3">
    <source>
        <dbReference type="Proteomes" id="UP000323594"/>
    </source>
</evidence>
<dbReference type="Proteomes" id="UP000323594">
    <property type="component" value="Chromosome"/>
</dbReference>
<accession>A0AAE6IWF5</accession>
<feature type="domain" description="DUF6848" evidence="1">
    <location>
        <begin position="11"/>
        <end position="94"/>
    </location>
</feature>
<protein>
    <recommendedName>
        <fullName evidence="1">DUF6848 domain-containing protein</fullName>
    </recommendedName>
</protein>
<dbReference type="InterPro" id="IPR049294">
    <property type="entry name" value="DUF6848"/>
</dbReference>